<gene>
    <name evidence="3" type="ORF">O3G_MSEX003445</name>
</gene>
<evidence type="ECO:0000256" key="1">
    <source>
        <dbReference type="SAM" id="Coils"/>
    </source>
</evidence>
<feature type="region of interest" description="Disordered" evidence="2">
    <location>
        <begin position="1"/>
        <end position="20"/>
    </location>
</feature>
<dbReference type="AlphaFoldDB" id="A0A921YSB7"/>
<evidence type="ECO:0000313" key="4">
    <source>
        <dbReference type="Proteomes" id="UP000791440"/>
    </source>
</evidence>
<evidence type="ECO:0000313" key="3">
    <source>
        <dbReference type="EMBL" id="KAG6444578.1"/>
    </source>
</evidence>
<accession>A0A921YSB7</accession>
<reference evidence="3" key="1">
    <citation type="journal article" date="2016" name="Insect Biochem. Mol. Biol.">
        <title>Multifaceted biological insights from a draft genome sequence of the tobacco hornworm moth, Manduca sexta.</title>
        <authorList>
            <person name="Kanost M.R."/>
            <person name="Arrese E.L."/>
            <person name="Cao X."/>
            <person name="Chen Y.R."/>
            <person name="Chellapilla S."/>
            <person name="Goldsmith M.R."/>
            <person name="Grosse-Wilde E."/>
            <person name="Heckel D.G."/>
            <person name="Herndon N."/>
            <person name="Jiang H."/>
            <person name="Papanicolaou A."/>
            <person name="Qu J."/>
            <person name="Soulages J.L."/>
            <person name="Vogel H."/>
            <person name="Walters J."/>
            <person name="Waterhouse R.M."/>
            <person name="Ahn S.J."/>
            <person name="Almeida F.C."/>
            <person name="An C."/>
            <person name="Aqrawi P."/>
            <person name="Bretschneider A."/>
            <person name="Bryant W.B."/>
            <person name="Bucks S."/>
            <person name="Chao H."/>
            <person name="Chevignon G."/>
            <person name="Christen J.M."/>
            <person name="Clarke D.F."/>
            <person name="Dittmer N.T."/>
            <person name="Ferguson L.C.F."/>
            <person name="Garavelou S."/>
            <person name="Gordon K.H.J."/>
            <person name="Gunaratna R.T."/>
            <person name="Han Y."/>
            <person name="Hauser F."/>
            <person name="He Y."/>
            <person name="Heidel-Fischer H."/>
            <person name="Hirsh A."/>
            <person name="Hu Y."/>
            <person name="Jiang H."/>
            <person name="Kalra D."/>
            <person name="Klinner C."/>
            <person name="Konig C."/>
            <person name="Kovar C."/>
            <person name="Kroll A.R."/>
            <person name="Kuwar S.S."/>
            <person name="Lee S.L."/>
            <person name="Lehman R."/>
            <person name="Li K."/>
            <person name="Li Z."/>
            <person name="Liang H."/>
            <person name="Lovelace S."/>
            <person name="Lu Z."/>
            <person name="Mansfield J.H."/>
            <person name="McCulloch K.J."/>
            <person name="Mathew T."/>
            <person name="Morton B."/>
            <person name="Muzny D.M."/>
            <person name="Neunemann D."/>
            <person name="Ongeri F."/>
            <person name="Pauchet Y."/>
            <person name="Pu L.L."/>
            <person name="Pyrousis I."/>
            <person name="Rao X.J."/>
            <person name="Redding A."/>
            <person name="Roesel C."/>
            <person name="Sanchez-Gracia A."/>
            <person name="Schaack S."/>
            <person name="Shukla A."/>
            <person name="Tetreau G."/>
            <person name="Wang Y."/>
            <person name="Xiong G.H."/>
            <person name="Traut W."/>
            <person name="Walsh T.K."/>
            <person name="Worley K.C."/>
            <person name="Wu D."/>
            <person name="Wu W."/>
            <person name="Wu Y.Q."/>
            <person name="Zhang X."/>
            <person name="Zou Z."/>
            <person name="Zucker H."/>
            <person name="Briscoe A.D."/>
            <person name="Burmester T."/>
            <person name="Clem R.J."/>
            <person name="Feyereisen R."/>
            <person name="Grimmelikhuijzen C.J.P."/>
            <person name="Hamodrakas S.J."/>
            <person name="Hansson B.S."/>
            <person name="Huguet E."/>
            <person name="Jermiin L.S."/>
            <person name="Lan Q."/>
            <person name="Lehman H.K."/>
            <person name="Lorenzen M."/>
            <person name="Merzendorfer H."/>
            <person name="Michalopoulos I."/>
            <person name="Morton D.B."/>
            <person name="Muthukrishnan S."/>
            <person name="Oakeshott J.G."/>
            <person name="Palmer W."/>
            <person name="Park Y."/>
            <person name="Passarelli A.L."/>
            <person name="Rozas J."/>
            <person name="Schwartz L.M."/>
            <person name="Smith W."/>
            <person name="Southgate A."/>
            <person name="Vilcinskas A."/>
            <person name="Vogt R."/>
            <person name="Wang P."/>
            <person name="Werren J."/>
            <person name="Yu X.Q."/>
            <person name="Zhou J.J."/>
            <person name="Brown S.J."/>
            <person name="Scherer S.E."/>
            <person name="Richards S."/>
            <person name="Blissard G.W."/>
        </authorList>
    </citation>
    <scope>NUCLEOTIDE SEQUENCE</scope>
</reference>
<dbReference type="EMBL" id="JH668311">
    <property type="protein sequence ID" value="KAG6444578.1"/>
    <property type="molecule type" value="Genomic_DNA"/>
</dbReference>
<organism evidence="3 4">
    <name type="scientific">Manduca sexta</name>
    <name type="common">Tobacco hawkmoth</name>
    <name type="synonym">Tobacco hornworm</name>
    <dbReference type="NCBI Taxonomy" id="7130"/>
    <lineage>
        <taxon>Eukaryota</taxon>
        <taxon>Metazoa</taxon>
        <taxon>Ecdysozoa</taxon>
        <taxon>Arthropoda</taxon>
        <taxon>Hexapoda</taxon>
        <taxon>Insecta</taxon>
        <taxon>Pterygota</taxon>
        <taxon>Neoptera</taxon>
        <taxon>Endopterygota</taxon>
        <taxon>Lepidoptera</taxon>
        <taxon>Glossata</taxon>
        <taxon>Ditrysia</taxon>
        <taxon>Bombycoidea</taxon>
        <taxon>Sphingidae</taxon>
        <taxon>Sphinginae</taxon>
        <taxon>Sphingini</taxon>
        <taxon>Manduca</taxon>
    </lineage>
</organism>
<feature type="compositionally biased region" description="Basic residues" evidence="2">
    <location>
        <begin position="1"/>
        <end position="10"/>
    </location>
</feature>
<keyword evidence="1" id="KW-0175">Coiled coil</keyword>
<feature type="compositionally biased region" description="Polar residues" evidence="2">
    <location>
        <begin position="360"/>
        <end position="369"/>
    </location>
</feature>
<reference evidence="3" key="2">
    <citation type="submission" date="2020-12" db="EMBL/GenBank/DDBJ databases">
        <authorList>
            <person name="Kanost M."/>
        </authorList>
    </citation>
    <scope>NUCLEOTIDE SEQUENCE</scope>
</reference>
<comment type="caution">
    <text evidence="3">The sequence shown here is derived from an EMBL/GenBank/DDBJ whole genome shotgun (WGS) entry which is preliminary data.</text>
</comment>
<proteinExistence type="predicted"/>
<feature type="region of interest" description="Disordered" evidence="2">
    <location>
        <begin position="360"/>
        <end position="413"/>
    </location>
</feature>
<feature type="region of interest" description="Disordered" evidence="2">
    <location>
        <begin position="568"/>
        <end position="588"/>
    </location>
</feature>
<name>A0A921YSB7_MANSE</name>
<evidence type="ECO:0000256" key="2">
    <source>
        <dbReference type="SAM" id="MobiDB-lite"/>
    </source>
</evidence>
<keyword evidence="4" id="KW-1185">Reference proteome</keyword>
<dbReference type="Proteomes" id="UP000791440">
    <property type="component" value="Unassembled WGS sequence"/>
</dbReference>
<sequence length="588" mass="66851">MRCSLLRRARQANSSNSEEDNKNYRILQDLNKHHWLLKKLKWEIKTTKRNHKDFMEPRPRTIAGLMRINEVDVAIINEETSNAEAAAPPQSLPVSLPVNLYNRVNGTGLRVRPISSLASVRNVSDNMAPDPKDVEVAYNEITKEFNRSLRVSEPIVQSGPYDIMEIPVGEDPNNNSEQSRMDDTNAERATCIKHRLPLAAPPERTKYAYSCHNSASTSDTAIDFHNKRNGTNMEVQTDDVIIINESYKKLIDYITSKNITLEQLQAAFAEMERNNEATNADATPNIDMKGMMREQFMQVVEACSLYNKEIIAYNTKVVLNVSQSALKAERSKIAYLRCMFEKIFGSVFQDLSRSLKLDENSLTPEVSETSPRNVNVRKRRSSVPAVPLHDDTDSGDMANATDSQSGPVVKKPTLRAQRISPRASSATLVTYNNEPHYTQTTKVVQLETSYSNSHPSQHMEYINHQNPCPQPYHVQGEIPVETPMPYYNAGARMMMQPYPQVQFMREPPLHCQYHDNVGNSWNYPRNGPEVRQNVQVPYVNGVPLSVQVMPPTDQQSYLRMQVQRNNMRMPNYTGPRNQNVGPNSHNIM</sequence>
<protein>
    <submittedName>
        <fullName evidence="3">Uncharacterized protein</fullName>
    </submittedName>
</protein>
<feature type="coiled-coil region" evidence="1">
    <location>
        <begin position="254"/>
        <end position="281"/>
    </location>
</feature>